<proteinExistence type="predicted"/>
<keyword evidence="1" id="KW-0614">Plasmid</keyword>
<protein>
    <submittedName>
        <fullName evidence="1">Uncharacterized protein</fullName>
    </submittedName>
</protein>
<accession>A0A5P8YN74</accession>
<sequence length="124" mass="14076">MISNFANRIFSHSFFRQTANFTRITETLTPHGTPAKEKVSINLVCIIQPAGKDDLEILPEGNRYNPTIRVMTQEPVFAGDELFHHGTRWRVINDAIWSDYGYYDCLATRFEGSQTDDSGGFVVT</sequence>
<dbReference type="AlphaFoldDB" id="A0A0K1H0R1"/>
<geneLocation type="plasmid" evidence="1">
    <name>pTP33</name>
</geneLocation>
<dbReference type="EMBL" id="KT020860">
    <property type="protein sequence ID" value="AKT73162.1"/>
    <property type="molecule type" value="Genomic_DNA"/>
</dbReference>
<dbReference type="RefSeq" id="WP_016257032.1">
    <property type="nucleotide sequence ID" value="NZ_CP177628.1"/>
</dbReference>
<organism evidence="1">
    <name type="scientific">Yersinia pestis</name>
    <dbReference type="NCBI Taxonomy" id="632"/>
    <lineage>
        <taxon>Bacteria</taxon>
        <taxon>Pseudomonadati</taxon>
        <taxon>Pseudomonadota</taxon>
        <taxon>Gammaproteobacteria</taxon>
        <taxon>Enterobacterales</taxon>
        <taxon>Yersiniaceae</taxon>
        <taxon>Yersinia</taxon>
    </lineage>
</organism>
<accession>A0A0K1H0R1</accession>
<reference evidence="1" key="1">
    <citation type="submission" date="2015-06" db="EMBL/GenBank/DDBJ databases">
        <title>Complete cryptic plasmid (pTP33) assembly of Yersinia pestis biovar Medievalis strain I-2638.</title>
        <authorList>
            <person name="Afanas'ev M.V."/>
            <person name="Tokmakova E.G."/>
            <person name="Polovinkina V.S."/>
            <person name="Sidorova E.A."/>
            <person name="Sinkov V.V."/>
            <person name="Balakhonov S.V."/>
        </authorList>
    </citation>
    <scope>NUCLEOTIDE SEQUENCE</scope>
    <source>
        <strain evidence="1">I-2638</strain>
        <plasmid evidence="1">pTP33</plasmid>
    </source>
</reference>
<evidence type="ECO:0000313" key="1">
    <source>
        <dbReference type="EMBL" id="AKT73162.1"/>
    </source>
</evidence>
<name>A0A0K1H0R1_YERPE</name>